<evidence type="ECO:0000313" key="1">
    <source>
        <dbReference type="EMBL" id="MFC0348637.1"/>
    </source>
</evidence>
<organism evidence="1 2">
    <name type="scientific">Undibacterium danionis</name>
    <dbReference type="NCBI Taxonomy" id="1812100"/>
    <lineage>
        <taxon>Bacteria</taxon>
        <taxon>Pseudomonadati</taxon>
        <taxon>Pseudomonadota</taxon>
        <taxon>Betaproteobacteria</taxon>
        <taxon>Burkholderiales</taxon>
        <taxon>Oxalobacteraceae</taxon>
        <taxon>Undibacterium</taxon>
    </lineage>
</organism>
<comment type="caution">
    <text evidence="1">The sequence shown here is derived from an EMBL/GenBank/DDBJ whole genome shotgun (WGS) entry which is preliminary data.</text>
</comment>
<keyword evidence="2" id="KW-1185">Reference proteome</keyword>
<dbReference type="InterPro" id="IPR036412">
    <property type="entry name" value="HAD-like_sf"/>
</dbReference>
<evidence type="ECO:0008006" key="3">
    <source>
        <dbReference type="Google" id="ProtNLM"/>
    </source>
</evidence>
<protein>
    <recommendedName>
        <fullName evidence="3">HAD family hydrolase</fullName>
    </recommendedName>
</protein>
<dbReference type="EMBL" id="JBHLXJ010000002">
    <property type="protein sequence ID" value="MFC0348637.1"/>
    <property type="molecule type" value="Genomic_DNA"/>
</dbReference>
<accession>A0ABV6I9X8</accession>
<reference evidence="1 2" key="1">
    <citation type="submission" date="2024-09" db="EMBL/GenBank/DDBJ databases">
        <authorList>
            <person name="Sun Q."/>
            <person name="Mori K."/>
        </authorList>
    </citation>
    <scope>NUCLEOTIDE SEQUENCE [LARGE SCALE GENOMIC DNA]</scope>
    <source>
        <strain evidence="1 2">CCM 8677</strain>
    </source>
</reference>
<dbReference type="RefSeq" id="WP_390209767.1">
    <property type="nucleotide sequence ID" value="NZ_JBHLXJ010000002.1"/>
</dbReference>
<dbReference type="Proteomes" id="UP001589844">
    <property type="component" value="Unassembled WGS sequence"/>
</dbReference>
<gene>
    <name evidence="1" type="ORF">ACFFJH_02370</name>
</gene>
<evidence type="ECO:0000313" key="2">
    <source>
        <dbReference type="Proteomes" id="UP001589844"/>
    </source>
</evidence>
<sequence length="113" mass="13133">MPKPIITLDADGVLLDYHVAYRNAWLKAFNHLPVLKDPNAYWPIDRWDVRKWDGEELAHFRRFFDEEFWRTIPAVDGAILACNQMRAAGFELACVSAIESRFENARLLTITPN</sequence>
<name>A0ABV6I9X8_9BURK</name>
<proteinExistence type="predicted"/>
<dbReference type="SUPFAM" id="SSF56784">
    <property type="entry name" value="HAD-like"/>
    <property type="match status" value="1"/>
</dbReference>